<organism evidence="2 3">
    <name type="scientific">Thanatephorus cucumeris (strain AG1-IA)</name>
    <name type="common">Rice sheath blight fungus</name>
    <name type="synonym">Rhizoctonia solani</name>
    <dbReference type="NCBI Taxonomy" id="983506"/>
    <lineage>
        <taxon>Eukaryota</taxon>
        <taxon>Fungi</taxon>
        <taxon>Dikarya</taxon>
        <taxon>Basidiomycota</taxon>
        <taxon>Agaricomycotina</taxon>
        <taxon>Agaricomycetes</taxon>
        <taxon>Cantharellales</taxon>
        <taxon>Ceratobasidiaceae</taxon>
        <taxon>Rhizoctonia</taxon>
        <taxon>Rhizoctonia solani AG-1</taxon>
    </lineage>
</organism>
<evidence type="ECO:0000313" key="2">
    <source>
        <dbReference type="EMBL" id="ELU44012.1"/>
    </source>
</evidence>
<comment type="caution">
    <text evidence="2">The sequence shown here is derived from an EMBL/GenBank/DDBJ whole genome shotgun (WGS) entry which is preliminary data.</text>
</comment>
<keyword evidence="3" id="KW-1185">Reference proteome</keyword>
<name>L8X4H6_THACA</name>
<accession>L8X4H6</accession>
<dbReference type="AlphaFoldDB" id="L8X4H6"/>
<sequence length="221" mass="25223">MTQGPIARMTERGKTARQERAEITQRRCRMKVSPLEPLRTRFAVNLGLELGGCNPHVPKAGYLFDVFPTLTVIHFNLFGPARARLGVLARDAPDSHHGETHTPDHDQREREYETELVPNVLLEIRYDCYYYYQWQAGLEGSLCPLISRTWPTCLGACFKALRAVSGMQQERLVILHERELMAQTFDLLWSGQPCVRACVGRVSLVRVWDLPRTGKRAEGVF</sequence>
<proteinExistence type="predicted"/>
<dbReference type="HOGENOM" id="CLU_1251423_0_0_1"/>
<feature type="region of interest" description="Disordered" evidence="1">
    <location>
        <begin position="1"/>
        <end position="23"/>
    </location>
</feature>
<feature type="compositionally biased region" description="Basic and acidic residues" evidence="1">
    <location>
        <begin position="9"/>
        <end position="23"/>
    </location>
</feature>
<evidence type="ECO:0000313" key="3">
    <source>
        <dbReference type="Proteomes" id="UP000011668"/>
    </source>
</evidence>
<protein>
    <submittedName>
        <fullName evidence="2">Uncharacterized protein</fullName>
    </submittedName>
</protein>
<reference evidence="2 3" key="1">
    <citation type="journal article" date="2013" name="Nat. Commun.">
        <title>The evolution and pathogenic mechanisms of the rice sheath blight pathogen.</title>
        <authorList>
            <person name="Zheng A."/>
            <person name="Lin R."/>
            <person name="Xu L."/>
            <person name="Qin P."/>
            <person name="Tang C."/>
            <person name="Ai P."/>
            <person name="Zhang D."/>
            <person name="Liu Y."/>
            <person name="Sun Z."/>
            <person name="Feng H."/>
            <person name="Wang Y."/>
            <person name="Chen Y."/>
            <person name="Liang X."/>
            <person name="Fu R."/>
            <person name="Li Q."/>
            <person name="Zhang J."/>
            <person name="Yu X."/>
            <person name="Xie Z."/>
            <person name="Ding L."/>
            <person name="Guan P."/>
            <person name="Tang J."/>
            <person name="Liang Y."/>
            <person name="Wang S."/>
            <person name="Deng Q."/>
            <person name="Li S."/>
            <person name="Zhu J."/>
            <person name="Wang L."/>
            <person name="Liu H."/>
            <person name="Li P."/>
        </authorList>
    </citation>
    <scope>NUCLEOTIDE SEQUENCE [LARGE SCALE GENOMIC DNA]</scope>
    <source>
        <strain evidence="3">AG-1 IA</strain>
    </source>
</reference>
<evidence type="ECO:0000256" key="1">
    <source>
        <dbReference type="SAM" id="MobiDB-lite"/>
    </source>
</evidence>
<gene>
    <name evidence="2" type="ORF">AG1IA_01955</name>
</gene>
<dbReference type="Proteomes" id="UP000011668">
    <property type="component" value="Unassembled WGS sequence"/>
</dbReference>
<dbReference type="EMBL" id="AFRT01000450">
    <property type="protein sequence ID" value="ELU44012.1"/>
    <property type="molecule type" value="Genomic_DNA"/>
</dbReference>